<protein>
    <submittedName>
        <fullName evidence="6">ABC transporter ATP-binding protein</fullName>
    </submittedName>
</protein>
<organism evidence="6 7">
    <name type="scientific">Dorea formicigenerans</name>
    <dbReference type="NCBI Taxonomy" id="39486"/>
    <lineage>
        <taxon>Bacteria</taxon>
        <taxon>Bacillati</taxon>
        <taxon>Bacillota</taxon>
        <taxon>Clostridia</taxon>
        <taxon>Lachnospirales</taxon>
        <taxon>Lachnospiraceae</taxon>
        <taxon>Dorea</taxon>
    </lineage>
</organism>
<comment type="similarity">
    <text evidence="1">Belongs to the ABC transporter superfamily.</text>
</comment>
<evidence type="ECO:0000256" key="2">
    <source>
        <dbReference type="ARBA" id="ARBA00022448"/>
    </source>
</evidence>
<dbReference type="GO" id="GO:0005524">
    <property type="term" value="F:ATP binding"/>
    <property type="evidence" value="ECO:0007669"/>
    <property type="project" value="UniProtKB-KW"/>
</dbReference>
<dbReference type="PANTHER" id="PTHR43776">
    <property type="entry name" value="TRANSPORT ATP-BINDING PROTEIN"/>
    <property type="match status" value="1"/>
</dbReference>
<evidence type="ECO:0000313" key="7">
    <source>
        <dbReference type="Proteomes" id="UP000285981"/>
    </source>
</evidence>
<keyword evidence="2" id="KW-0813">Transport</keyword>
<feature type="domain" description="ABC transporter" evidence="5">
    <location>
        <begin position="17"/>
        <end position="269"/>
    </location>
</feature>
<dbReference type="Pfam" id="PF08352">
    <property type="entry name" value="oligo_HPY"/>
    <property type="match status" value="1"/>
</dbReference>
<dbReference type="InterPro" id="IPR017871">
    <property type="entry name" value="ABC_transporter-like_CS"/>
</dbReference>
<dbReference type="Proteomes" id="UP000285981">
    <property type="component" value="Unassembled WGS sequence"/>
</dbReference>
<dbReference type="SMART" id="SM00382">
    <property type="entry name" value="AAA"/>
    <property type="match status" value="1"/>
</dbReference>
<evidence type="ECO:0000256" key="1">
    <source>
        <dbReference type="ARBA" id="ARBA00005417"/>
    </source>
</evidence>
<dbReference type="NCBIfam" id="TIGR01727">
    <property type="entry name" value="oligo_HPY"/>
    <property type="match status" value="1"/>
</dbReference>
<dbReference type="Pfam" id="PF00005">
    <property type="entry name" value="ABC_tran"/>
    <property type="match status" value="1"/>
</dbReference>
<dbReference type="CDD" id="cd03257">
    <property type="entry name" value="ABC_NikE_OppD_transporters"/>
    <property type="match status" value="1"/>
</dbReference>
<dbReference type="FunFam" id="3.40.50.300:FF:000016">
    <property type="entry name" value="Oligopeptide ABC transporter ATP-binding component"/>
    <property type="match status" value="1"/>
</dbReference>
<dbReference type="PROSITE" id="PS50893">
    <property type="entry name" value="ABC_TRANSPORTER_2"/>
    <property type="match status" value="1"/>
</dbReference>
<name>A0A412KWF1_9FIRM</name>
<sequence length="340" mass="38184">MAEEIIRVEHLKKYFDVRSNSLLKKEKKIVKAVDDINFTINKGQILGIVGESGCGKSTLGIVGESGCGKSTLGRCILRLMPISGGKIYFKGTDISTLNDKQLKPYREKMQMVFQNPYSSFNPTMTIRQSFFEIGKVFGIGNEETEKRCKELMENVRLPEDLINRHPNELSGGQLQRLAIARALLLKPDFIMADEAVSALDVSVQAQILNLLLDLRESLGLTMMFISHELTVVEHVCDEIVVMYLGTVVEKAPTKELFLNILHPYTQALISAKPKEHPAQETHRIMLEGEAKSAMDMGEGCKFAPRCRFCQKGLCDAKTPKLREIRPGHFVACHRVESEEK</sequence>
<evidence type="ECO:0000256" key="4">
    <source>
        <dbReference type="ARBA" id="ARBA00022840"/>
    </source>
</evidence>
<dbReference type="InterPro" id="IPR050319">
    <property type="entry name" value="ABC_transp_ATP-bind"/>
</dbReference>
<proteinExistence type="inferred from homology"/>
<comment type="caution">
    <text evidence="6">The sequence shown here is derived from an EMBL/GenBank/DDBJ whole genome shotgun (WGS) entry which is preliminary data.</text>
</comment>
<dbReference type="PANTHER" id="PTHR43776:SF8">
    <property type="entry name" value="ABC TRANSPORTER, ATP-BINDING PROTEIN"/>
    <property type="match status" value="1"/>
</dbReference>
<dbReference type="InterPro" id="IPR027417">
    <property type="entry name" value="P-loop_NTPase"/>
</dbReference>
<dbReference type="GO" id="GO:0016887">
    <property type="term" value="F:ATP hydrolysis activity"/>
    <property type="evidence" value="ECO:0007669"/>
    <property type="project" value="InterPro"/>
</dbReference>
<dbReference type="Gene3D" id="3.40.50.300">
    <property type="entry name" value="P-loop containing nucleotide triphosphate hydrolases"/>
    <property type="match status" value="2"/>
</dbReference>
<keyword evidence="3" id="KW-0547">Nucleotide-binding</keyword>
<dbReference type="InterPro" id="IPR003439">
    <property type="entry name" value="ABC_transporter-like_ATP-bd"/>
</dbReference>
<dbReference type="EMBL" id="QRVU01000006">
    <property type="protein sequence ID" value="RGS73064.1"/>
    <property type="molecule type" value="Genomic_DNA"/>
</dbReference>
<gene>
    <name evidence="6" type="ORF">DWX78_02155</name>
</gene>
<dbReference type="InterPro" id="IPR013563">
    <property type="entry name" value="Oligopep_ABC_C"/>
</dbReference>
<dbReference type="PROSITE" id="PS00211">
    <property type="entry name" value="ABC_TRANSPORTER_1"/>
    <property type="match status" value="1"/>
</dbReference>
<dbReference type="SUPFAM" id="SSF52540">
    <property type="entry name" value="P-loop containing nucleoside triphosphate hydrolases"/>
    <property type="match status" value="2"/>
</dbReference>
<dbReference type="GO" id="GO:0015833">
    <property type="term" value="P:peptide transport"/>
    <property type="evidence" value="ECO:0007669"/>
    <property type="project" value="InterPro"/>
</dbReference>
<keyword evidence="4 6" id="KW-0067">ATP-binding</keyword>
<dbReference type="AlphaFoldDB" id="A0A412KWF1"/>
<evidence type="ECO:0000256" key="3">
    <source>
        <dbReference type="ARBA" id="ARBA00022741"/>
    </source>
</evidence>
<evidence type="ECO:0000313" key="6">
    <source>
        <dbReference type="EMBL" id="RGS73064.1"/>
    </source>
</evidence>
<reference evidence="6 7" key="1">
    <citation type="submission" date="2018-08" db="EMBL/GenBank/DDBJ databases">
        <title>A genome reference for cultivated species of the human gut microbiota.</title>
        <authorList>
            <person name="Zou Y."/>
            <person name="Xue W."/>
            <person name="Luo G."/>
        </authorList>
    </citation>
    <scope>NUCLEOTIDE SEQUENCE [LARGE SCALE GENOMIC DNA]</scope>
    <source>
        <strain evidence="6 7">AF21-25</strain>
    </source>
</reference>
<dbReference type="InterPro" id="IPR003593">
    <property type="entry name" value="AAA+_ATPase"/>
</dbReference>
<dbReference type="GO" id="GO:0055085">
    <property type="term" value="P:transmembrane transport"/>
    <property type="evidence" value="ECO:0007669"/>
    <property type="project" value="UniProtKB-ARBA"/>
</dbReference>
<evidence type="ECO:0000259" key="5">
    <source>
        <dbReference type="PROSITE" id="PS50893"/>
    </source>
</evidence>
<accession>A0A412KWF1</accession>